<dbReference type="PANTHER" id="PTHR14136">
    <property type="entry name" value="BTB_POZ DOMAIN-CONTAINING PROTEIN KCTD9"/>
    <property type="match status" value="1"/>
</dbReference>
<dbReference type="InterPro" id="IPR051082">
    <property type="entry name" value="Pentapeptide-BTB/POZ_domain"/>
</dbReference>
<dbReference type="SUPFAM" id="SSF141571">
    <property type="entry name" value="Pentapeptide repeat-like"/>
    <property type="match status" value="1"/>
</dbReference>
<evidence type="ECO:0000313" key="2">
    <source>
        <dbReference type="EMBL" id="RKR03101.1"/>
    </source>
</evidence>
<keyword evidence="1" id="KW-0732">Signal</keyword>
<dbReference type="Proteomes" id="UP000273675">
    <property type="component" value="Unassembled WGS sequence"/>
</dbReference>
<dbReference type="EMBL" id="RBIM01000002">
    <property type="protein sequence ID" value="RKR03101.1"/>
    <property type="molecule type" value="Genomic_DNA"/>
</dbReference>
<reference evidence="2 3" key="1">
    <citation type="submission" date="2018-10" db="EMBL/GenBank/DDBJ databases">
        <title>Genomic Encyclopedia of Type Strains, Phase IV (KMG-IV): sequencing the most valuable type-strain genomes for metagenomic binning, comparative biology and taxonomic classification.</title>
        <authorList>
            <person name="Goeker M."/>
        </authorList>
    </citation>
    <scope>NUCLEOTIDE SEQUENCE [LARGE SCALE GENOMIC DNA]</scope>
    <source>
        <strain evidence="2 3">DSM 4734</strain>
    </source>
</reference>
<evidence type="ECO:0000313" key="3">
    <source>
        <dbReference type="Proteomes" id="UP000273675"/>
    </source>
</evidence>
<gene>
    <name evidence="2" type="ORF">C7435_1049</name>
</gene>
<dbReference type="AlphaFoldDB" id="A0A495DKH4"/>
<comment type="caution">
    <text evidence="2">The sequence shown here is derived from an EMBL/GenBank/DDBJ whole genome shotgun (WGS) entry which is preliminary data.</text>
</comment>
<proteinExistence type="predicted"/>
<sequence length="162" mass="16671">MVRLILALTALVATSGLAQAQDAGQIARVQAGQSCPGCNLFQAELAYRDLPGIDVSGARLRQANLALVTMNRARFDGTDLSVANLFGGRFTGASFRNADLSRANLVGAHFGSADFSGADLSGATLSGAEMERVRGLTQAQLSAACGDNSTQLPAGLTLPACR</sequence>
<organism evidence="2 3">
    <name type="scientific">Maricaulis maris</name>
    <dbReference type="NCBI Taxonomy" id="74318"/>
    <lineage>
        <taxon>Bacteria</taxon>
        <taxon>Pseudomonadati</taxon>
        <taxon>Pseudomonadota</taxon>
        <taxon>Alphaproteobacteria</taxon>
        <taxon>Maricaulales</taxon>
        <taxon>Maricaulaceae</taxon>
        <taxon>Maricaulis</taxon>
    </lineage>
</organism>
<feature type="chain" id="PRO_5019750422" evidence="1">
    <location>
        <begin position="21"/>
        <end position="162"/>
    </location>
</feature>
<dbReference type="InterPro" id="IPR001646">
    <property type="entry name" value="5peptide_repeat"/>
</dbReference>
<protein>
    <submittedName>
        <fullName evidence="2">Pentapeptide repeat protein</fullName>
    </submittedName>
</protein>
<dbReference type="Gene3D" id="2.160.20.80">
    <property type="entry name" value="E3 ubiquitin-protein ligase SopA"/>
    <property type="match status" value="2"/>
</dbReference>
<accession>A0A495DKH4</accession>
<name>A0A495DKH4_9PROT</name>
<evidence type="ECO:0000256" key="1">
    <source>
        <dbReference type="SAM" id="SignalP"/>
    </source>
</evidence>
<feature type="signal peptide" evidence="1">
    <location>
        <begin position="1"/>
        <end position="20"/>
    </location>
</feature>
<dbReference type="Pfam" id="PF00805">
    <property type="entry name" value="Pentapeptide"/>
    <property type="match status" value="2"/>
</dbReference>
<dbReference type="OrthoDB" id="7304622at2"/>
<dbReference type="RefSeq" id="WP_121210299.1">
    <property type="nucleotide sequence ID" value="NZ_RBIM01000002.1"/>
</dbReference>
<dbReference type="PANTHER" id="PTHR14136:SF17">
    <property type="entry name" value="BTB_POZ DOMAIN-CONTAINING PROTEIN KCTD9"/>
    <property type="match status" value="1"/>
</dbReference>